<keyword evidence="3" id="KW-0862">Zinc</keyword>
<dbReference type="EMBL" id="CP030759">
    <property type="protein sequence ID" value="AXA37167.1"/>
    <property type="molecule type" value="Genomic_DNA"/>
</dbReference>
<gene>
    <name evidence="4" type="ORF">BRCON_2397</name>
</gene>
<protein>
    <recommendedName>
        <fullName evidence="6">Hydrogenase maturation factor HypA</fullName>
    </recommendedName>
</protein>
<dbReference type="Pfam" id="PF01155">
    <property type="entry name" value="HypA"/>
    <property type="match status" value="1"/>
</dbReference>
<keyword evidence="2" id="KW-0479">Metal-binding</keyword>
<dbReference type="GO" id="GO:0008270">
    <property type="term" value="F:zinc ion binding"/>
    <property type="evidence" value="ECO:0007669"/>
    <property type="project" value="TreeGrafter"/>
</dbReference>
<name>A0A2Z4Y7F0_SUMC1</name>
<evidence type="ECO:0008006" key="6">
    <source>
        <dbReference type="Google" id="ProtNLM"/>
    </source>
</evidence>
<keyword evidence="1" id="KW-0533">Nickel</keyword>
<proteinExistence type="predicted"/>
<dbReference type="PIRSF" id="PIRSF004761">
    <property type="entry name" value="Hydrgn_mat_HypA"/>
    <property type="match status" value="1"/>
</dbReference>
<evidence type="ECO:0000313" key="5">
    <source>
        <dbReference type="Proteomes" id="UP000262583"/>
    </source>
</evidence>
<dbReference type="InterPro" id="IPR000688">
    <property type="entry name" value="HypA/HybF"/>
</dbReference>
<sequence length="118" mass="13056">MHEFSVVKSLVERVCDELSKQGYARACAVRVRRSSAFSEQALREAFRALTRGTPLQDAELLVETTEHLARCSCGAEHVVHSDDLVGHMFVCPACGAVMEIDEHGDLWLLEVEVEEPGS</sequence>
<evidence type="ECO:0000256" key="2">
    <source>
        <dbReference type="ARBA" id="ARBA00022723"/>
    </source>
</evidence>
<accession>A0A2Z4Y7F0</accession>
<dbReference type="Proteomes" id="UP000262583">
    <property type="component" value="Chromosome"/>
</dbReference>
<dbReference type="PANTHER" id="PTHR34535:SF3">
    <property type="entry name" value="HYDROGENASE MATURATION FACTOR HYPA"/>
    <property type="match status" value="1"/>
</dbReference>
<evidence type="ECO:0000256" key="1">
    <source>
        <dbReference type="ARBA" id="ARBA00022596"/>
    </source>
</evidence>
<dbReference type="PANTHER" id="PTHR34535">
    <property type="entry name" value="HYDROGENASE MATURATION FACTOR HYPA"/>
    <property type="match status" value="1"/>
</dbReference>
<dbReference type="GO" id="GO:0016151">
    <property type="term" value="F:nickel cation binding"/>
    <property type="evidence" value="ECO:0007669"/>
    <property type="project" value="InterPro"/>
</dbReference>
<dbReference type="AlphaFoldDB" id="A0A2Z4Y7F0"/>
<dbReference type="KEGG" id="schv:BRCON_2397"/>
<evidence type="ECO:0000313" key="4">
    <source>
        <dbReference type="EMBL" id="AXA37167.1"/>
    </source>
</evidence>
<dbReference type="Gene3D" id="3.30.2320.80">
    <property type="match status" value="1"/>
</dbReference>
<organism evidence="4 5">
    <name type="scientific">Sumerlaea chitinivorans</name>
    <dbReference type="NCBI Taxonomy" id="2250252"/>
    <lineage>
        <taxon>Bacteria</taxon>
        <taxon>Candidatus Sumerlaeota</taxon>
        <taxon>Candidatus Sumerlaeia</taxon>
        <taxon>Candidatus Sumerlaeales</taxon>
        <taxon>Candidatus Sumerlaeaceae</taxon>
        <taxon>Candidatus Sumerlaea</taxon>
    </lineage>
</organism>
<dbReference type="GO" id="GO:0051604">
    <property type="term" value="P:protein maturation"/>
    <property type="evidence" value="ECO:0007669"/>
    <property type="project" value="InterPro"/>
</dbReference>
<reference evidence="4 5" key="1">
    <citation type="submission" date="2018-05" db="EMBL/GenBank/DDBJ databases">
        <title>A metagenomic window into the 2 km-deep terrestrial subsurface aquifer revealed taxonomically and functionally diverse microbial community comprising novel uncultured bacterial lineages.</title>
        <authorList>
            <person name="Kadnikov V.V."/>
            <person name="Mardanov A.V."/>
            <person name="Beletsky A.V."/>
            <person name="Banks D."/>
            <person name="Pimenov N.V."/>
            <person name="Frank Y.A."/>
            <person name="Karnachuk O.V."/>
            <person name="Ravin N.V."/>
        </authorList>
    </citation>
    <scope>NUCLEOTIDE SEQUENCE [LARGE SCALE GENOMIC DNA]</scope>
    <source>
        <strain evidence="4">BY</strain>
    </source>
</reference>
<evidence type="ECO:0000256" key="3">
    <source>
        <dbReference type="ARBA" id="ARBA00022833"/>
    </source>
</evidence>